<gene>
    <name evidence="3" type="ORF">NEMBOFW57_002883</name>
</gene>
<organism evidence="3 4">
    <name type="scientific">Staphylotrichum longicolle</name>
    <dbReference type="NCBI Taxonomy" id="669026"/>
    <lineage>
        <taxon>Eukaryota</taxon>
        <taxon>Fungi</taxon>
        <taxon>Dikarya</taxon>
        <taxon>Ascomycota</taxon>
        <taxon>Pezizomycotina</taxon>
        <taxon>Sordariomycetes</taxon>
        <taxon>Sordariomycetidae</taxon>
        <taxon>Sordariales</taxon>
        <taxon>Chaetomiaceae</taxon>
        <taxon>Staphylotrichum</taxon>
    </lineage>
</organism>
<evidence type="ECO:0000313" key="4">
    <source>
        <dbReference type="Proteomes" id="UP001197093"/>
    </source>
</evidence>
<feature type="transmembrane region" description="Helical" evidence="2">
    <location>
        <begin position="93"/>
        <end position="111"/>
    </location>
</feature>
<comment type="caution">
    <text evidence="3">The sequence shown here is derived from an EMBL/GenBank/DDBJ whole genome shotgun (WGS) entry which is preliminary data.</text>
</comment>
<dbReference type="EMBL" id="JAHCVI010000001">
    <property type="protein sequence ID" value="KAG7292838.1"/>
    <property type="molecule type" value="Genomic_DNA"/>
</dbReference>
<feature type="region of interest" description="Disordered" evidence="1">
    <location>
        <begin position="235"/>
        <end position="275"/>
    </location>
</feature>
<accession>A0AAD4F8U8</accession>
<reference evidence="3" key="1">
    <citation type="submission" date="2023-02" db="EMBL/GenBank/DDBJ databases">
        <authorList>
            <person name="Palmer J.M."/>
        </authorList>
    </citation>
    <scope>NUCLEOTIDE SEQUENCE</scope>
    <source>
        <strain evidence="3">FW57</strain>
    </source>
</reference>
<sequence length="299" mass="31936">MPPVVRDTLSLRPSGFYAYAFLAARLVQIVALAVVTGLAGHFLFVTTRGRQPPPANLIVIILFSSAALIWTLFSWTGYSRRYLPYAATWCTDLVFLAPCVAITIVLGLPMADGFGAPGRKRANNNPRMAAHARTGTDDAETRGSEKVAPHHESSDNSSPAMLTRSGEDLELPPTSARAHASSASTIRDSNNGMIPIALLLSQSAFFGKVPTENMTGPINGAVDGKVKYVSEKVPETTSAGSSSFDSRQDSLVPKPLAIGQSGKSARQKAKEQTTESGWWGALASVIYRPQAEYDPSNVV</sequence>
<dbReference type="AlphaFoldDB" id="A0AAD4F8U8"/>
<protein>
    <submittedName>
        <fullName evidence="3">Uncharacterized protein</fullName>
    </submittedName>
</protein>
<keyword evidence="2" id="KW-0812">Transmembrane</keyword>
<name>A0AAD4F8U8_9PEZI</name>
<feature type="compositionally biased region" description="Basic and acidic residues" evidence="1">
    <location>
        <begin position="134"/>
        <end position="154"/>
    </location>
</feature>
<feature type="transmembrane region" description="Helical" evidence="2">
    <location>
        <begin position="16"/>
        <end position="43"/>
    </location>
</feature>
<dbReference type="Proteomes" id="UP001197093">
    <property type="component" value="Unassembled WGS sequence"/>
</dbReference>
<feature type="compositionally biased region" description="Polar residues" evidence="1">
    <location>
        <begin position="235"/>
        <end position="245"/>
    </location>
</feature>
<keyword evidence="2" id="KW-0472">Membrane</keyword>
<evidence type="ECO:0000256" key="1">
    <source>
        <dbReference type="SAM" id="MobiDB-lite"/>
    </source>
</evidence>
<feature type="transmembrane region" description="Helical" evidence="2">
    <location>
        <begin position="55"/>
        <end position="73"/>
    </location>
</feature>
<feature type="region of interest" description="Disordered" evidence="1">
    <location>
        <begin position="117"/>
        <end position="187"/>
    </location>
</feature>
<evidence type="ECO:0000256" key="2">
    <source>
        <dbReference type="SAM" id="Phobius"/>
    </source>
</evidence>
<keyword evidence="2" id="KW-1133">Transmembrane helix</keyword>
<feature type="compositionally biased region" description="Low complexity" evidence="1">
    <location>
        <begin position="175"/>
        <end position="184"/>
    </location>
</feature>
<evidence type="ECO:0000313" key="3">
    <source>
        <dbReference type="EMBL" id="KAG7292838.1"/>
    </source>
</evidence>
<proteinExistence type="predicted"/>
<keyword evidence="4" id="KW-1185">Reference proteome</keyword>